<evidence type="ECO:0000313" key="3">
    <source>
        <dbReference type="Proteomes" id="UP000019763"/>
    </source>
</evidence>
<dbReference type="PANTHER" id="PTHR23159">
    <property type="entry name" value="CENTROSOMAL PROTEIN 2"/>
    <property type="match status" value="1"/>
</dbReference>
<feature type="compositionally biased region" description="Gly residues" evidence="1">
    <location>
        <begin position="1046"/>
        <end position="1062"/>
    </location>
</feature>
<evidence type="ECO:0000256" key="1">
    <source>
        <dbReference type="SAM" id="MobiDB-lite"/>
    </source>
</evidence>
<comment type="caution">
    <text evidence="2">The sequence shown here is derived from an EMBL/GenBank/DDBJ whole genome shotgun (WGS) entry which is preliminary data.</text>
</comment>
<keyword evidence="3" id="KW-1185">Reference proteome</keyword>
<feature type="compositionally biased region" description="Basic and acidic residues" evidence="1">
    <location>
        <begin position="1004"/>
        <end position="1018"/>
    </location>
</feature>
<feature type="compositionally biased region" description="Basic and acidic residues" evidence="1">
    <location>
        <begin position="1160"/>
        <end position="1174"/>
    </location>
</feature>
<feature type="compositionally biased region" description="Basic and acidic residues" evidence="1">
    <location>
        <begin position="1071"/>
        <end position="1111"/>
    </location>
</feature>
<dbReference type="RefSeq" id="XP_011130497.1">
    <property type="nucleotide sequence ID" value="XM_011132195.1"/>
</dbReference>
<feature type="region of interest" description="Disordered" evidence="1">
    <location>
        <begin position="210"/>
        <end position="234"/>
    </location>
</feature>
<feature type="non-terminal residue" evidence="2">
    <location>
        <position position="1174"/>
    </location>
</feature>
<feature type="compositionally biased region" description="Polar residues" evidence="1">
    <location>
        <begin position="50"/>
        <end position="60"/>
    </location>
</feature>
<evidence type="ECO:0000313" key="2">
    <source>
        <dbReference type="EMBL" id="EZG66754.1"/>
    </source>
</evidence>
<accession>A0A023B6U5</accession>
<dbReference type="GeneID" id="22912783"/>
<reference evidence="2" key="1">
    <citation type="submission" date="2013-12" db="EMBL/GenBank/DDBJ databases">
        <authorList>
            <person name="Omoto C.K."/>
            <person name="Sibley D."/>
            <person name="Venepally P."/>
            <person name="Hadjithomas M."/>
            <person name="Karamycheva S."/>
            <person name="Brunk B."/>
            <person name="Roos D."/>
            <person name="Caler E."/>
            <person name="Lorenzi H."/>
        </authorList>
    </citation>
    <scope>NUCLEOTIDE SEQUENCE</scope>
</reference>
<feature type="region of interest" description="Disordered" evidence="1">
    <location>
        <begin position="1"/>
        <end position="171"/>
    </location>
</feature>
<feature type="compositionally biased region" description="Polar residues" evidence="1">
    <location>
        <begin position="1026"/>
        <end position="1036"/>
    </location>
</feature>
<dbReference type="AlphaFoldDB" id="A0A023B6U5"/>
<proteinExistence type="predicted"/>
<feature type="compositionally biased region" description="Basic and acidic residues" evidence="1">
    <location>
        <begin position="64"/>
        <end position="88"/>
    </location>
</feature>
<dbReference type="VEuPathDB" id="CryptoDB:GNI_076350"/>
<dbReference type="Proteomes" id="UP000019763">
    <property type="component" value="Unassembled WGS sequence"/>
</dbReference>
<dbReference type="EMBL" id="AFNH02000572">
    <property type="protein sequence ID" value="EZG66754.1"/>
    <property type="molecule type" value="Genomic_DNA"/>
</dbReference>
<gene>
    <name evidence="2" type="ORF">GNI_076350</name>
</gene>
<feature type="region of interest" description="Disordered" evidence="1">
    <location>
        <begin position="782"/>
        <end position="812"/>
    </location>
</feature>
<name>A0A023B6U5_GRENI</name>
<organism evidence="2 3">
    <name type="scientific">Gregarina niphandrodes</name>
    <name type="common">Septate eugregarine</name>
    <dbReference type="NCBI Taxonomy" id="110365"/>
    <lineage>
        <taxon>Eukaryota</taxon>
        <taxon>Sar</taxon>
        <taxon>Alveolata</taxon>
        <taxon>Apicomplexa</taxon>
        <taxon>Conoidasida</taxon>
        <taxon>Gregarinasina</taxon>
        <taxon>Eugregarinorida</taxon>
        <taxon>Gregarinidae</taxon>
        <taxon>Gregarina</taxon>
    </lineage>
</organism>
<protein>
    <submittedName>
        <fullName evidence="2">Uncharacterized protein</fullName>
    </submittedName>
</protein>
<dbReference type="PANTHER" id="PTHR23159:SF60">
    <property type="entry name" value="SPINDLE ASSEMBLY ABNORMAL PROTEIN 4"/>
    <property type="match status" value="1"/>
</dbReference>
<feature type="region of interest" description="Disordered" evidence="1">
    <location>
        <begin position="930"/>
        <end position="949"/>
    </location>
</feature>
<feature type="compositionally biased region" description="Low complexity" evidence="1">
    <location>
        <begin position="1"/>
        <end position="14"/>
    </location>
</feature>
<sequence>MSEGSDIPSIIESIPAPPKKKKGIMKSIGHALFGKKKKKAASPSFGTADASVSGQAMTDYTSEDGGRDTDGEDDYRNDYQKDYHRDDLYQNVYQDGGLRFDRPEQGMFAGDSRSPMFGQEGSPLSERVFSGRSTSGHPQFAEGAPEGTALGRSSLGQTSFGQASLAGEGAPPIGQTPLEAIYDDDQLLDNRDHLQGPLFNVDQPISIKDAKKKSGSSGWFKGGSGSKSKEKKKAEKRLQYLQQARADVNAAEVYGLSSDAVVLASPELIQAEEQRKVNALVTETKEGFLRAINEFTKAVYAKHGRHCMWKAEMIKVKHNVLSNNQATALLQHVVDNTWAQRQESEEIVAAIDIYTKLAKGESCTIDWKVLSFDDAASLAKIHMLKDQLENFVHRIFDEDAAVKTLAHTCAKLNFDAAVAVGYEPLSANAAGTIDWGPTTTPGELVDGRYAAERGLPDLRDYANLRDGLTFTQKVDVVLDKVVQMAQESALRQSNLLSADLERLYRDMTEKISNCLDYIVTRQGRGSITAAPFNSLEFKLGTNYALHQPSINLPGYSPSSSDALFNKKGASNDETTQLIRRVALRSRPSGKCATGLAVSFVTQEFSDFDQWLNDSLRWQTVDLSLSKSVRDGQTRLEAVAREKAGYLKASVQEKLALLWSVGEIRIKQEALDAVVEQIEALASFGGPGSVGVKQTDYERETMAREDALGTMRQVWVAQYKDYVAKHGGFKTSLKTEQDVRQMHEVISELYQTLCRDGTVIEDLELQGALDSLEQEVKHASQKLSQLKKSRQSEETSIRKQLSSAQTKRDALSAQVEEEEKKLADMEEQKRQGLRIQEEVDDLKEKIEDAKQRYKDLKQEMKAGKLLHRDTSELDVLRKELSRQENNINKELDRHSLTGGSERHKGKWFGGLFEKKPKSGSLSAKNLSAHNLSARGLGPSGLAPSDLGQPELREELFASRVASAQEGFLKDDDASSPDLYYLPSGSASLPPKGSSAVDGHSPGSRALERSPLRPAPDRHVPRPMGSPPDSSEMATSGSVLLPGLAGSQPGGSQPGGSQPGGSQPGGSQQAEGVLRDPPHSQRPEYPDLTSPEERLGSKYEETRSLQEQKRWQSYEEAPLSRRRSLEDGSTKKKAKSKWLARLGLVGPGSLKEHPDGGSSVSKAERKEMERREKEQE</sequence>
<feature type="region of interest" description="Disordered" evidence="1">
    <location>
        <begin position="965"/>
        <end position="1174"/>
    </location>
</feature>